<organism evidence="5 6">
    <name type="scientific">Paenibacillus thalictri</name>
    <dbReference type="NCBI Taxonomy" id="2527873"/>
    <lineage>
        <taxon>Bacteria</taxon>
        <taxon>Bacillati</taxon>
        <taxon>Bacillota</taxon>
        <taxon>Bacilli</taxon>
        <taxon>Bacillales</taxon>
        <taxon>Paenibacillaceae</taxon>
        <taxon>Paenibacillus</taxon>
    </lineage>
</organism>
<evidence type="ECO:0000313" key="6">
    <source>
        <dbReference type="Proteomes" id="UP000293142"/>
    </source>
</evidence>
<dbReference type="PANTHER" id="PTHR43280">
    <property type="entry name" value="ARAC-FAMILY TRANSCRIPTIONAL REGULATOR"/>
    <property type="match status" value="1"/>
</dbReference>
<dbReference type="PANTHER" id="PTHR43280:SF10">
    <property type="entry name" value="REGULATORY PROTEIN POCR"/>
    <property type="match status" value="1"/>
</dbReference>
<dbReference type="RefSeq" id="WP_131016571.1">
    <property type="nucleotide sequence ID" value="NZ_SIRE01000021.1"/>
</dbReference>
<sequence length="214" mass="24101">MTEQEAIRTLKGALLQGNEDVAVEALRFLSARRFVRPDGSEDVEELAFYLGGILIRIIHVSGGTIREAAGTDPASLFPMWGVSDKINCLAIFENVVRRLASSASADGRNGKKATVRGILVYLDNELTNPNLSLRMVADHFGMHPSYLSRMFKQEQGMAFSRCLQSKRLERARAMLREGASVLETAARLGYSDRNHFCRLFRRYWGTPPRTLRHR</sequence>
<proteinExistence type="predicted"/>
<dbReference type="EMBL" id="SIRE01000021">
    <property type="protein sequence ID" value="TBL73331.1"/>
    <property type="molecule type" value="Genomic_DNA"/>
</dbReference>
<reference evidence="5 6" key="1">
    <citation type="submission" date="2019-02" db="EMBL/GenBank/DDBJ databases">
        <title>Paenibacillus sp. nov., isolated from surface-sterilized tissue of Thalictrum simplex L.</title>
        <authorList>
            <person name="Tuo L."/>
        </authorList>
    </citation>
    <scope>NUCLEOTIDE SEQUENCE [LARGE SCALE GENOMIC DNA]</scope>
    <source>
        <strain evidence="5 6">N2SHLJ1</strain>
    </source>
</reference>
<dbReference type="InterPro" id="IPR009057">
    <property type="entry name" value="Homeodomain-like_sf"/>
</dbReference>
<evidence type="ECO:0000256" key="3">
    <source>
        <dbReference type="ARBA" id="ARBA00023163"/>
    </source>
</evidence>
<keyword evidence="6" id="KW-1185">Reference proteome</keyword>
<accession>A0A4Q9DJW2</accession>
<evidence type="ECO:0000256" key="1">
    <source>
        <dbReference type="ARBA" id="ARBA00023015"/>
    </source>
</evidence>
<dbReference type="Pfam" id="PF12833">
    <property type="entry name" value="HTH_18"/>
    <property type="match status" value="1"/>
</dbReference>
<protein>
    <submittedName>
        <fullName evidence="5">AraC family transcriptional regulator</fullName>
    </submittedName>
</protein>
<keyword evidence="1" id="KW-0805">Transcription regulation</keyword>
<dbReference type="Gene3D" id="1.10.10.60">
    <property type="entry name" value="Homeodomain-like"/>
    <property type="match status" value="2"/>
</dbReference>
<name>A0A4Q9DJW2_9BACL</name>
<dbReference type="InterPro" id="IPR018062">
    <property type="entry name" value="HTH_AraC-typ_CS"/>
</dbReference>
<keyword evidence="3" id="KW-0804">Transcription</keyword>
<dbReference type="GO" id="GO:0043565">
    <property type="term" value="F:sequence-specific DNA binding"/>
    <property type="evidence" value="ECO:0007669"/>
    <property type="project" value="InterPro"/>
</dbReference>
<gene>
    <name evidence="5" type="ORF">EYB31_27015</name>
</gene>
<dbReference type="PROSITE" id="PS00041">
    <property type="entry name" value="HTH_ARAC_FAMILY_1"/>
    <property type="match status" value="1"/>
</dbReference>
<dbReference type="GO" id="GO:0003700">
    <property type="term" value="F:DNA-binding transcription factor activity"/>
    <property type="evidence" value="ECO:0007669"/>
    <property type="project" value="InterPro"/>
</dbReference>
<feature type="domain" description="HTH araC/xylS-type" evidence="4">
    <location>
        <begin position="116"/>
        <end position="214"/>
    </location>
</feature>
<dbReference type="AlphaFoldDB" id="A0A4Q9DJW2"/>
<comment type="caution">
    <text evidence="5">The sequence shown here is derived from an EMBL/GenBank/DDBJ whole genome shotgun (WGS) entry which is preliminary data.</text>
</comment>
<dbReference type="Proteomes" id="UP000293142">
    <property type="component" value="Unassembled WGS sequence"/>
</dbReference>
<keyword evidence="2" id="KW-0238">DNA-binding</keyword>
<dbReference type="SMART" id="SM00342">
    <property type="entry name" value="HTH_ARAC"/>
    <property type="match status" value="1"/>
</dbReference>
<dbReference type="SUPFAM" id="SSF46689">
    <property type="entry name" value="Homeodomain-like"/>
    <property type="match status" value="2"/>
</dbReference>
<evidence type="ECO:0000259" key="4">
    <source>
        <dbReference type="PROSITE" id="PS01124"/>
    </source>
</evidence>
<dbReference type="PROSITE" id="PS01124">
    <property type="entry name" value="HTH_ARAC_FAMILY_2"/>
    <property type="match status" value="1"/>
</dbReference>
<dbReference type="InterPro" id="IPR018060">
    <property type="entry name" value="HTH_AraC"/>
</dbReference>
<evidence type="ECO:0000313" key="5">
    <source>
        <dbReference type="EMBL" id="TBL73331.1"/>
    </source>
</evidence>
<dbReference type="OrthoDB" id="9807321at2"/>
<evidence type="ECO:0000256" key="2">
    <source>
        <dbReference type="ARBA" id="ARBA00023125"/>
    </source>
</evidence>